<dbReference type="EMBL" id="FNVG01000008">
    <property type="protein sequence ID" value="SEG19598.1"/>
    <property type="molecule type" value="Genomic_DNA"/>
</dbReference>
<proteinExistence type="predicted"/>
<evidence type="ECO:0000313" key="3">
    <source>
        <dbReference type="Proteomes" id="UP000236721"/>
    </source>
</evidence>
<feature type="domain" description="DUF4007" evidence="1">
    <location>
        <begin position="27"/>
        <end position="327"/>
    </location>
</feature>
<reference evidence="3" key="1">
    <citation type="submission" date="2016-10" db="EMBL/GenBank/DDBJ databases">
        <authorList>
            <person name="Varghese N."/>
            <person name="Submissions S."/>
        </authorList>
    </citation>
    <scope>NUCLEOTIDE SEQUENCE [LARGE SCALE GENOMIC DNA]</scope>
    <source>
        <strain evidence="3">CGMCC 1.7062</strain>
    </source>
</reference>
<dbReference type="AlphaFoldDB" id="A0A1H5Y6N3"/>
<evidence type="ECO:0000313" key="2">
    <source>
        <dbReference type="EMBL" id="SEG19598.1"/>
    </source>
</evidence>
<dbReference type="OrthoDB" id="747541at2"/>
<protein>
    <recommendedName>
        <fullName evidence="1">DUF4007 domain-containing protein</fullName>
    </recommendedName>
</protein>
<name>A0A1H5Y6N3_9VIBR</name>
<dbReference type="Proteomes" id="UP000236721">
    <property type="component" value="Unassembled WGS sequence"/>
</dbReference>
<keyword evidence="3" id="KW-1185">Reference proteome</keyword>
<organism evidence="2 3">
    <name type="scientific">Vibrio hangzhouensis</name>
    <dbReference type="NCBI Taxonomy" id="462991"/>
    <lineage>
        <taxon>Bacteria</taxon>
        <taxon>Pseudomonadati</taxon>
        <taxon>Pseudomonadota</taxon>
        <taxon>Gammaproteobacteria</taxon>
        <taxon>Vibrionales</taxon>
        <taxon>Vibrionaceae</taxon>
        <taxon>Vibrio</taxon>
    </lineage>
</organism>
<dbReference type="InterPro" id="IPR025248">
    <property type="entry name" value="DUF4007"/>
</dbReference>
<gene>
    <name evidence="2" type="ORF">SAMN04488244_108161</name>
</gene>
<dbReference type="Pfam" id="PF13182">
    <property type="entry name" value="DUF4007"/>
    <property type="match status" value="1"/>
</dbReference>
<sequence length="335" mass="38162">MHAYLDIISNSAYKVTTLSIESSSLKFSGHQTFPIRYGWIYKIIQEVKDGKSIAGKDEVESQMERMGMGKNMVLSVRHWVRALNLVTCTDKKALTYELTPLAHKLFVGENAYDEYLDKIGTTWLLHWLLQSIPTEKAELNASRFFFNYFNGIKVSKDRLTIDIHDSLAHHDKPLTDATLGKDIDCLLQMYAQKTLQPGKINEDSFASPFTELGLLKHEEGKNYLAELSKRSSLPIETFAYAVIDFMQNKLKDSNVNTLSFDALLNDIGSPGKVFRLSSNGLSEKLDELELLSEGRIAWTDTQGLRQLQHSFENLATVEPSLYLEQYYLTNKNKEQ</sequence>
<accession>A0A1H5Y6N3</accession>
<evidence type="ECO:0000259" key="1">
    <source>
        <dbReference type="Pfam" id="PF13182"/>
    </source>
</evidence>